<dbReference type="SMART" id="SM00406">
    <property type="entry name" value="IGv"/>
    <property type="match status" value="1"/>
</dbReference>
<dbReference type="SUPFAM" id="SSF48726">
    <property type="entry name" value="Immunoglobulin"/>
    <property type="match status" value="1"/>
</dbReference>
<accession>A0A8C3JPX0</accession>
<dbReference type="GO" id="GO:0005576">
    <property type="term" value="C:extracellular region"/>
    <property type="evidence" value="ECO:0007669"/>
    <property type="project" value="UniProtKB-ARBA"/>
</dbReference>
<dbReference type="Gene3D" id="2.60.40.10">
    <property type="entry name" value="Immunoglobulins"/>
    <property type="match status" value="1"/>
</dbReference>
<evidence type="ECO:0000256" key="1">
    <source>
        <dbReference type="ARBA" id="ARBA00022859"/>
    </source>
</evidence>
<evidence type="ECO:0000313" key="6">
    <source>
        <dbReference type="Proteomes" id="UP000694419"/>
    </source>
</evidence>
<dbReference type="InterPro" id="IPR050199">
    <property type="entry name" value="IgHV"/>
</dbReference>
<dbReference type="PROSITE" id="PS50835">
    <property type="entry name" value="IG_LIKE"/>
    <property type="match status" value="1"/>
</dbReference>
<dbReference type="AlphaFoldDB" id="A0A8C3JPX0"/>
<organism evidence="5 6">
    <name type="scientific">Calidris pygmaea</name>
    <name type="common">Spoon-billed sandpiper</name>
    <dbReference type="NCBI Taxonomy" id="425635"/>
    <lineage>
        <taxon>Eukaryota</taxon>
        <taxon>Metazoa</taxon>
        <taxon>Chordata</taxon>
        <taxon>Craniata</taxon>
        <taxon>Vertebrata</taxon>
        <taxon>Euteleostomi</taxon>
        <taxon>Archelosauria</taxon>
        <taxon>Archosauria</taxon>
        <taxon>Dinosauria</taxon>
        <taxon>Saurischia</taxon>
        <taxon>Theropoda</taxon>
        <taxon>Coelurosauria</taxon>
        <taxon>Aves</taxon>
        <taxon>Neognathae</taxon>
        <taxon>Neoaves</taxon>
        <taxon>Charadriiformes</taxon>
        <taxon>Scolopacidae</taxon>
        <taxon>Calidris</taxon>
    </lineage>
</organism>
<evidence type="ECO:0000259" key="4">
    <source>
        <dbReference type="PROSITE" id="PS50835"/>
    </source>
</evidence>
<reference evidence="5" key="2">
    <citation type="submission" date="2025-09" db="UniProtKB">
        <authorList>
            <consortium name="Ensembl"/>
        </authorList>
    </citation>
    <scope>IDENTIFICATION</scope>
</reference>
<dbReference type="Proteomes" id="UP000694419">
    <property type="component" value="Unplaced"/>
</dbReference>
<keyword evidence="2" id="KW-1064">Adaptive immunity</keyword>
<evidence type="ECO:0000313" key="5">
    <source>
        <dbReference type="Ensembl" id="ENSCPGP00000011457.1"/>
    </source>
</evidence>
<keyword evidence="1" id="KW-0391">Immunity</keyword>
<dbReference type="InterPro" id="IPR013106">
    <property type="entry name" value="Ig_V-set"/>
</dbReference>
<sequence length="131" mass="13924">AVELRESGGGLQTPQGSLTLRCTGSGFTFSSFEMLWVRQAPGKGMEFIASISSSGGTTRYAPSVEGRFTISRDNSQSTVTLQMNSLKEEDTATYYCTKADGSYGYGYHAGGGPNPITVSPHPTISPNPFPQ</sequence>
<dbReference type="GO" id="GO:0002250">
    <property type="term" value="P:adaptive immune response"/>
    <property type="evidence" value="ECO:0007669"/>
    <property type="project" value="UniProtKB-KW"/>
</dbReference>
<reference evidence="5" key="1">
    <citation type="submission" date="2025-08" db="UniProtKB">
        <authorList>
            <consortium name="Ensembl"/>
        </authorList>
    </citation>
    <scope>IDENTIFICATION</scope>
</reference>
<feature type="domain" description="Ig-like" evidence="4">
    <location>
        <begin position="17"/>
        <end position="119"/>
    </location>
</feature>
<protein>
    <recommendedName>
        <fullName evidence="4">Ig-like domain-containing protein</fullName>
    </recommendedName>
</protein>
<keyword evidence="3" id="KW-1280">Immunoglobulin</keyword>
<dbReference type="InterPro" id="IPR036179">
    <property type="entry name" value="Ig-like_dom_sf"/>
</dbReference>
<dbReference type="InterPro" id="IPR013783">
    <property type="entry name" value="Ig-like_fold"/>
</dbReference>
<evidence type="ECO:0000256" key="2">
    <source>
        <dbReference type="ARBA" id="ARBA00023130"/>
    </source>
</evidence>
<keyword evidence="6" id="KW-1185">Reference proteome</keyword>
<name>A0A8C3JPX0_9CHAR</name>
<dbReference type="PANTHER" id="PTHR23266">
    <property type="entry name" value="IMMUNOGLOBULIN HEAVY CHAIN"/>
    <property type="match status" value="1"/>
</dbReference>
<dbReference type="Ensembl" id="ENSCPGT00000012566.1">
    <property type="protein sequence ID" value="ENSCPGP00000011457.1"/>
    <property type="gene ID" value="ENSCPGG00000008164.1"/>
</dbReference>
<evidence type="ECO:0000256" key="3">
    <source>
        <dbReference type="ARBA" id="ARBA00043265"/>
    </source>
</evidence>
<dbReference type="InterPro" id="IPR003599">
    <property type="entry name" value="Ig_sub"/>
</dbReference>
<dbReference type="FunFam" id="2.60.40.10:FF:002198">
    <property type="entry name" value="Immunoglobulin heavy variable 5-2"/>
    <property type="match status" value="1"/>
</dbReference>
<dbReference type="SMART" id="SM00409">
    <property type="entry name" value="IG"/>
    <property type="match status" value="1"/>
</dbReference>
<dbReference type="Pfam" id="PF07686">
    <property type="entry name" value="V-set"/>
    <property type="match status" value="1"/>
</dbReference>
<dbReference type="GO" id="GO:0019814">
    <property type="term" value="C:immunoglobulin complex"/>
    <property type="evidence" value="ECO:0007669"/>
    <property type="project" value="UniProtKB-KW"/>
</dbReference>
<dbReference type="InterPro" id="IPR007110">
    <property type="entry name" value="Ig-like_dom"/>
</dbReference>
<proteinExistence type="predicted"/>